<dbReference type="PANTHER" id="PTHR37030">
    <property type="entry name" value="NUCLEOTIDYLTRANSFERASE"/>
    <property type="match status" value="1"/>
</dbReference>
<name>A0A2U9IHD4_9CREN</name>
<gene>
    <name evidence="2" type="ORF">DFR85_13115</name>
</gene>
<dbReference type="InterPro" id="IPR041633">
    <property type="entry name" value="Polbeta"/>
</dbReference>
<dbReference type="SUPFAM" id="SSF81301">
    <property type="entry name" value="Nucleotidyltransferase"/>
    <property type="match status" value="1"/>
</dbReference>
<accession>A0A2U9IHD4</accession>
<dbReference type="Proteomes" id="UP000248044">
    <property type="component" value="Chromosome"/>
</dbReference>
<dbReference type="PANTHER" id="PTHR37030:SF3">
    <property type="entry name" value="POLYMERASE NUCLEOTIDYL TRANSFERASE DOMAIN-CONTAINING PROTEIN"/>
    <property type="match status" value="1"/>
</dbReference>
<sequence>MVWGLEYIKYFENNWFKIAERVKEVAENLGKVDKVIVFGSVIKGKVTGSSDLDIEVFYDERLTDKEKIRRTLEILNIVDEEIVDINLQVLTKDDEDFFLNKFVDKYVEII</sequence>
<organism evidence="2 3">
    <name type="scientific">Acidianus brierleyi</name>
    <dbReference type="NCBI Taxonomy" id="41673"/>
    <lineage>
        <taxon>Archaea</taxon>
        <taxon>Thermoproteota</taxon>
        <taxon>Thermoprotei</taxon>
        <taxon>Sulfolobales</taxon>
        <taxon>Sulfolobaceae</taxon>
        <taxon>Acidianus</taxon>
    </lineage>
</organism>
<reference evidence="2 3" key="1">
    <citation type="submission" date="2018-05" db="EMBL/GenBank/DDBJ databases">
        <title>Complete Genome Sequences of Extremely Thermoacidophilic, Metal-Mobilizing Type-Strain Members of the Archaeal Family Sulfolobaceae: Acidianus brierleyi DSM-1651T, Acidianus sulfidivorans DSM-18786T, Metallosphaera hakonensis DSM-7519T, and Metallosphaera prunae DSM-10039T.</title>
        <authorList>
            <person name="Counts J.A."/>
            <person name="Kelly R.M."/>
        </authorList>
    </citation>
    <scope>NUCLEOTIDE SEQUENCE [LARGE SCALE GENOMIC DNA]</scope>
    <source>
        <strain evidence="2 3">DSM 1651</strain>
    </source>
</reference>
<proteinExistence type="predicted"/>
<dbReference type="KEGG" id="abri:DFR85_13115"/>
<evidence type="ECO:0000259" key="1">
    <source>
        <dbReference type="Pfam" id="PF18765"/>
    </source>
</evidence>
<dbReference type="AlphaFoldDB" id="A0A2U9IHD4"/>
<dbReference type="InterPro" id="IPR043519">
    <property type="entry name" value="NT_sf"/>
</dbReference>
<dbReference type="EMBL" id="CP029289">
    <property type="protein sequence ID" value="AWR95396.1"/>
    <property type="molecule type" value="Genomic_DNA"/>
</dbReference>
<dbReference type="GO" id="GO:0016740">
    <property type="term" value="F:transferase activity"/>
    <property type="evidence" value="ECO:0007669"/>
    <property type="project" value="UniProtKB-KW"/>
</dbReference>
<dbReference type="OrthoDB" id="39714at2157"/>
<dbReference type="Pfam" id="PF18765">
    <property type="entry name" value="Polbeta"/>
    <property type="match status" value="1"/>
</dbReference>
<feature type="domain" description="Polymerase beta nucleotidyltransferase" evidence="1">
    <location>
        <begin position="20"/>
        <end position="86"/>
    </location>
</feature>
<evidence type="ECO:0000313" key="3">
    <source>
        <dbReference type="Proteomes" id="UP000248044"/>
    </source>
</evidence>
<dbReference type="RefSeq" id="WP_110271274.1">
    <property type="nucleotide sequence ID" value="NZ_CP029289.2"/>
</dbReference>
<evidence type="ECO:0000313" key="2">
    <source>
        <dbReference type="EMBL" id="AWR95396.1"/>
    </source>
</evidence>
<keyword evidence="3" id="KW-1185">Reference proteome</keyword>
<dbReference type="CDD" id="cd05403">
    <property type="entry name" value="NT_KNTase_like"/>
    <property type="match status" value="1"/>
</dbReference>
<dbReference type="Gene3D" id="3.30.460.10">
    <property type="entry name" value="Beta Polymerase, domain 2"/>
    <property type="match status" value="1"/>
</dbReference>
<keyword evidence="2" id="KW-0808">Transferase</keyword>
<protein>
    <submittedName>
        <fullName evidence="2">Nucleotidyltransferase domain-containing protein</fullName>
    </submittedName>
</protein>
<dbReference type="GeneID" id="36833113"/>